<evidence type="ECO:0000313" key="1">
    <source>
        <dbReference type="EMBL" id="SHI53396.1"/>
    </source>
</evidence>
<dbReference type="RefSeq" id="WP_073131160.1">
    <property type="nucleotide sequence ID" value="NZ_FQZF01000003.1"/>
</dbReference>
<dbReference type="AlphaFoldDB" id="A0A1M6BX96"/>
<accession>A0A1M6BX96</accession>
<reference evidence="1 2" key="1">
    <citation type="submission" date="2016-11" db="EMBL/GenBank/DDBJ databases">
        <authorList>
            <person name="Jaros S."/>
            <person name="Januszkiewicz K."/>
            <person name="Wedrychowicz H."/>
        </authorList>
    </citation>
    <scope>NUCLEOTIDE SEQUENCE [LARGE SCALE GENOMIC DNA]</scope>
    <source>
        <strain evidence="1 2">DSM 14916</strain>
    </source>
</reference>
<sequence length="145" mass="15257">MPESIASWGAAPPDLDVLAARRGARLFRAAIARGVPEGAAWADAVEVFRHYHPSWPLPLVEREAARVVAALIEREDVDVVARSAAATRRSTPPVPLLQALARPVMPAEQAAEAVASEPPGGRDAWRAYAGLLNPPGLPKGGHLGA</sequence>
<evidence type="ECO:0000313" key="2">
    <source>
        <dbReference type="Proteomes" id="UP000184387"/>
    </source>
</evidence>
<name>A0A1M6BX96_9PROT</name>
<dbReference type="Proteomes" id="UP000184387">
    <property type="component" value="Unassembled WGS sequence"/>
</dbReference>
<gene>
    <name evidence="1" type="ORF">SAMN02745194_00513</name>
</gene>
<dbReference type="EMBL" id="FQZF01000003">
    <property type="protein sequence ID" value="SHI53396.1"/>
    <property type="molecule type" value="Genomic_DNA"/>
</dbReference>
<proteinExistence type="predicted"/>
<protein>
    <submittedName>
        <fullName evidence="1">Uncharacterized protein</fullName>
    </submittedName>
</protein>
<keyword evidence="2" id="KW-1185">Reference proteome</keyword>
<organism evidence="1 2">
    <name type="scientific">Muricoccus roseus</name>
    <dbReference type="NCBI Taxonomy" id="198092"/>
    <lineage>
        <taxon>Bacteria</taxon>
        <taxon>Pseudomonadati</taxon>
        <taxon>Pseudomonadota</taxon>
        <taxon>Alphaproteobacteria</taxon>
        <taxon>Acetobacterales</taxon>
        <taxon>Roseomonadaceae</taxon>
        <taxon>Muricoccus</taxon>
    </lineage>
</organism>